<proteinExistence type="predicted"/>
<dbReference type="RefSeq" id="WP_097554333.1">
    <property type="nucleotide sequence ID" value="NZ_PCMW01000053.1"/>
</dbReference>
<accession>A0A2H3KAT3</accession>
<gene>
    <name evidence="1" type="ORF">B0A77_09900</name>
</gene>
<dbReference type="OrthoDB" id="961372at2"/>
<dbReference type="EMBL" id="PCMW01000053">
    <property type="protein sequence ID" value="PDS23806.1"/>
    <property type="molecule type" value="Genomic_DNA"/>
</dbReference>
<reference evidence="1 2" key="1">
    <citation type="submission" date="2017-09" db="EMBL/GenBank/DDBJ databases">
        <title>Whole genomes of Flavobacteriaceae.</title>
        <authorList>
            <person name="Stine C."/>
            <person name="Li C."/>
            <person name="Tadesse D."/>
        </authorList>
    </citation>
    <scope>NUCLEOTIDE SEQUENCE [LARGE SCALE GENOMIC DNA]</scope>
    <source>
        <strain evidence="1 2">ATCC 35036</strain>
    </source>
</reference>
<evidence type="ECO:0000313" key="2">
    <source>
        <dbReference type="Proteomes" id="UP000220828"/>
    </source>
</evidence>
<name>A0A2H3KAT3_9FLAO</name>
<dbReference type="Proteomes" id="UP000220828">
    <property type="component" value="Unassembled WGS sequence"/>
</dbReference>
<sequence length="144" mass="16436">MGNSKDNVRKKAEAFFIENVEVTQTEIAELFKVSFQTVNTWTKKYDWEGQRLTFHASPTKIKQLLQKELLNIATGGEPTINAPDVSKLMSALDKCEKTADPIVVQKILKDLDLFISQIDSKLAPQYTPYHKQFLQHRIALENGK</sequence>
<comment type="caution">
    <text evidence="1">The sequence shown here is derived from an EMBL/GenBank/DDBJ whole genome shotgun (WGS) entry which is preliminary data.</text>
</comment>
<organism evidence="1 2">
    <name type="scientific">Flavobacterium branchiophilum</name>
    <dbReference type="NCBI Taxonomy" id="55197"/>
    <lineage>
        <taxon>Bacteria</taxon>
        <taxon>Pseudomonadati</taxon>
        <taxon>Bacteroidota</taxon>
        <taxon>Flavobacteriia</taxon>
        <taxon>Flavobacteriales</taxon>
        <taxon>Flavobacteriaceae</taxon>
        <taxon>Flavobacterium</taxon>
    </lineage>
</organism>
<dbReference type="AlphaFoldDB" id="A0A2H3KAT3"/>
<protein>
    <submittedName>
        <fullName evidence="1">Uncharacterized protein</fullName>
    </submittedName>
</protein>
<evidence type="ECO:0000313" key="1">
    <source>
        <dbReference type="EMBL" id="PDS23806.1"/>
    </source>
</evidence>